<dbReference type="InterPro" id="IPR019853">
    <property type="entry name" value="GldB-like"/>
</dbReference>
<organism evidence="1 2">
    <name type="scientific">Flavobacterium arundinis</name>
    <dbReference type="NCBI Taxonomy" id="3139143"/>
    <lineage>
        <taxon>Bacteria</taxon>
        <taxon>Pseudomonadati</taxon>
        <taxon>Bacteroidota</taxon>
        <taxon>Flavobacteriia</taxon>
        <taxon>Flavobacteriales</taxon>
        <taxon>Flavobacteriaceae</taxon>
        <taxon>Flavobacterium</taxon>
    </lineage>
</organism>
<dbReference type="NCBIfam" id="TIGR03514">
    <property type="entry name" value="GldB_lipo"/>
    <property type="match status" value="1"/>
</dbReference>
<name>A0ABU9HZW4_9FLAO</name>
<dbReference type="EMBL" id="JBBYHR010000009">
    <property type="protein sequence ID" value="MEL1245721.1"/>
    <property type="molecule type" value="Genomic_DNA"/>
</dbReference>
<reference evidence="1 2" key="1">
    <citation type="submission" date="2024-04" db="EMBL/GenBank/DDBJ databases">
        <title>Flavobacterium sp. DGU11 16S ribosomal RNA gene Genome sequencing and assembly.</title>
        <authorList>
            <person name="Park S."/>
        </authorList>
    </citation>
    <scope>NUCLEOTIDE SEQUENCE [LARGE SCALE GENOMIC DNA]</scope>
    <source>
        <strain evidence="1 2">DGU11</strain>
    </source>
</reference>
<accession>A0ABU9HZW4</accession>
<gene>
    <name evidence="1" type="primary">gldB</name>
    <name evidence="1" type="ORF">AAEO56_15720</name>
</gene>
<protein>
    <submittedName>
        <fullName evidence="1">Gliding motility lipoprotein GldB</fullName>
    </submittedName>
</protein>
<evidence type="ECO:0000313" key="1">
    <source>
        <dbReference type="EMBL" id="MEL1245721.1"/>
    </source>
</evidence>
<dbReference type="RefSeq" id="WP_341698013.1">
    <property type="nucleotide sequence ID" value="NZ_JBBYHR010000009.1"/>
</dbReference>
<keyword evidence="1" id="KW-0449">Lipoprotein</keyword>
<dbReference type="Proteomes" id="UP001464555">
    <property type="component" value="Unassembled WGS sequence"/>
</dbReference>
<evidence type="ECO:0000313" key="2">
    <source>
        <dbReference type="Proteomes" id="UP001464555"/>
    </source>
</evidence>
<comment type="caution">
    <text evidence="1">The sequence shown here is derived from an EMBL/GenBank/DDBJ whole genome shotgun (WGS) entry which is preliminary data.</text>
</comment>
<dbReference type="Pfam" id="PF25594">
    <property type="entry name" value="GldB_lipo"/>
    <property type="match status" value="1"/>
</dbReference>
<sequence>MKKYLLVMASLLLLASCKKESEVEEKVAAVPVGKVKVERFDKQFYEAGPEGLSAVKAQYPYFFPPGNDDAVWIGKMKDPLLRELHSEVEKKFPNTTTLEQDLQSMFQHTKFYFKNFREPKVVTLISEMDYNSRVIFTDSLLLISLDLYLGKDHRYYVDFPKYQSQGFEQSQIMPDVVSAFSMGKIAPPTDKTLLSEMIYYGKELYLKDLLIPDVSDENKIGYSKEQLGWAQANEAEIWRYFVDRKLLYDTDLKLPARFISPAPFSKFYLELDNESPGRIGQWLGWQIVRSYAENNKDVPLQQILAMDAKTIFDNSKYKPKK</sequence>
<dbReference type="PROSITE" id="PS51257">
    <property type="entry name" value="PROKAR_LIPOPROTEIN"/>
    <property type="match status" value="1"/>
</dbReference>
<keyword evidence="2" id="KW-1185">Reference proteome</keyword>
<proteinExistence type="predicted"/>